<feature type="compositionally biased region" description="Low complexity" evidence="2">
    <location>
        <begin position="125"/>
        <end position="141"/>
    </location>
</feature>
<dbReference type="HOGENOM" id="CLU_1185621_0_0_1"/>
<dbReference type="Proteomes" id="UP000015464">
    <property type="component" value="Unassembled WGS sequence"/>
</dbReference>
<dbReference type="GeneID" id="25038641"/>
<feature type="region of interest" description="Disordered" evidence="2">
    <location>
        <begin position="103"/>
        <end position="147"/>
    </location>
</feature>
<evidence type="ECO:0000256" key="1">
    <source>
        <dbReference type="SAM" id="Coils"/>
    </source>
</evidence>
<reference evidence="3 4" key="1">
    <citation type="journal article" date="2011" name="Science">
        <title>Comparative functional genomics of the fission yeasts.</title>
        <authorList>
            <person name="Rhind N."/>
            <person name="Chen Z."/>
            <person name="Yassour M."/>
            <person name="Thompson D.A."/>
            <person name="Haas B.J."/>
            <person name="Habib N."/>
            <person name="Wapinski I."/>
            <person name="Roy S."/>
            <person name="Lin M.F."/>
            <person name="Heiman D.I."/>
            <person name="Young S.K."/>
            <person name="Furuya K."/>
            <person name="Guo Y."/>
            <person name="Pidoux A."/>
            <person name="Chen H.M."/>
            <person name="Robbertse B."/>
            <person name="Goldberg J.M."/>
            <person name="Aoki K."/>
            <person name="Bayne E.H."/>
            <person name="Berlin A.M."/>
            <person name="Desjardins C.A."/>
            <person name="Dobbs E."/>
            <person name="Dukaj L."/>
            <person name="Fan L."/>
            <person name="FitzGerald M.G."/>
            <person name="French C."/>
            <person name="Gujja S."/>
            <person name="Hansen K."/>
            <person name="Keifenheim D."/>
            <person name="Levin J.Z."/>
            <person name="Mosher R.A."/>
            <person name="Mueller C.A."/>
            <person name="Pfiffner J."/>
            <person name="Priest M."/>
            <person name="Russ C."/>
            <person name="Smialowska A."/>
            <person name="Swoboda P."/>
            <person name="Sykes S.M."/>
            <person name="Vaughn M."/>
            <person name="Vengrova S."/>
            <person name="Yoder R."/>
            <person name="Zeng Q."/>
            <person name="Allshire R."/>
            <person name="Baulcombe D."/>
            <person name="Birren B.W."/>
            <person name="Brown W."/>
            <person name="Ekwall K."/>
            <person name="Kellis M."/>
            <person name="Leatherwood J."/>
            <person name="Levin H."/>
            <person name="Margalit H."/>
            <person name="Martienssen R."/>
            <person name="Nieduszynski C.A."/>
            <person name="Spatafora J.W."/>
            <person name="Friedman N."/>
            <person name="Dalgaard J.Z."/>
            <person name="Baumann P."/>
            <person name="Niki H."/>
            <person name="Regev A."/>
            <person name="Nusbaum C."/>
        </authorList>
    </citation>
    <scope>NUCLEOTIDE SEQUENCE [LARGE SCALE GENOMIC DNA]</scope>
    <source>
        <strain evidence="4">OY26 / ATCC MYA-4695 / CBS 11777 / NBRC 106824 / NRRL Y48691</strain>
    </source>
</reference>
<name>S9WXE5_SCHCR</name>
<organism evidence="3 4">
    <name type="scientific">Schizosaccharomyces cryophilus (strain OY26 / ATCC MYA-4695 / CBS 11777 / NBRC 106824 / NRRL Y48691)</name>
    <name type="common">Fission yeast</name>
    <dbReference type="NCBI Taxonomy" id="653667"/>
    <lineage>
        <taxon>Eukaryota</taxon>
        <taxon>Fungi</taxon>
        <taxon>Dikarya</taxon>
        <taxon>Ascomycota</taxon>
        <taxon>Taphrinomycotina</taxon>
        <taxon>Schizosaccharomycetes</taxon>
        <taxon>Schizosaccharomycetales</taxon>
        <taxon>Schizosaccharomycetaceae</taxon>
        <taxon>Schizosaccharomyces</taxon>
    </lineage>
</organism>
<dbReference type="EMBL" id="KE546996">
    <property type="protein sequence ID" value="EPY49322.1"/>
    <property type="molecule type" value="Genomic_DNA"/>
</dbReference>
<dbReference type="OrthoDB" id="5395041at2759"/>
<keyword evidence="1" id="KW-0175">Coiled coil</keyword>
<protein>
    <submittedName>
        <fullName evidence="3">Uncharacterized protein</fullName>
    </submittedName>
</protein>
<dbReference type="STRING" id="653667.S9WXE5"/>
<sequence length="229" mass="25110">MPHRTVLFRGNSFVSFSTISSGNESSAHGDESLGQADEPLTTEALGRWTARFNKKQAKMFHEAFVNAYTDMQQKYAKLESLQCQILKLQRLVAEKKDLLLQRSSPLNAPGSTHEKKGFFRKKPKSSSSTSSSASSGFFAPSPDVRSSTSRDLVLNFSAIPYSAYSAASSPASNASSAAEEQQLPNSPNQTLESQVTLLQGKAYQLKEQIKLSQANMHKLLRTYPNSPAL</sequence>
<gene>
    <name evidence="3" type="ORF">SPOG_04328</name>
</gene>
<evidence type="ECO:0000256" key="2">
    <source>
        <dbReference type="SAM" id="MobiDB-lite"/>
    </source>
</evidence>
<keyword evidence="4" id="KW-1185">Reference proteome</keyword>
<proteinExistence type="predicted"/>
<dbReference type="RefSeq" id="XP_013025858.1">
    <property type="nucleotide sequence ID" value="XM_013170404.1"/>
</dbReference>
<feature type="coiled-coil region" evidence="1">
    <location>
        <begin position="71"/>
        <end position="98"/>
    </location>
</feature>
<accession>S9WXE5</accession>
<dbReference type="OMA" id="MFHEAFV"/>
<dbReference type="AlphaFoldDB" id="S9WXE5"/>
<evidence type="ECO:0000313" key="4">
    <source>
        <dbReference type="Proteomes" id="UP000015464"/>
    </source>
</evidence>
<evidence type="ECO:0000313" key="3">
    <source>
        <dbReference type="EMBL" id="EPY49322.1"/>
    </source>
</evidence>